<comment type="caution">
    <text evidence="1">The sequence shown here is derived from an EMBL/GenBank/DDBJ whole genome shotgun (WGS) entry which is preliminary data.</text>
</comment>
<keyword evidence="2" id="KW-1185">Reference proteome</keyword>
<dbReference type="Gene3D" id="3.40.50.2300">
    <property type="match status" value="2"/>
</dbReference>
<gene>
    <name evidence="1" type="ORF">F6X53_25450</name>
</gene>
<dbReference type="PANTHER" id="PTHR35271">
    <property type="entry name" value="ABC TRANSPORTER, SUBSTRATE-BINDING LIPOPROTEIN-RELATED"/>
    <property type="match status" value="1"/>
</dbReference>
<dbReference type="OrthoDB" id="1680494at2"/>
<accession>A0A6L3SRI8</accession>
<dbReference type="PANTHER" id="PTHR35271:SF1">
    <property type="entry name" value="ABC TRANSPORTER, SUBSTRATE-BINDING LIPOPROTEIN"/>
    <property type="match status" value="1"/>
</dbReference>
<protein>
    <submittedName>
        <fullName evidence="1">ABC transporter substrate-binding protein</fullName>
    </submittedName>
</protein>
<proteinExistence type="predicted"/>
<evidence type="ECO:0000313" key="1">
    <source>
        <dbReference type="EMBL" id="KAB1074995.1"/>
    </source>
</evidence>
<organism evidence="1 2">
    <name type="scientific">Methylobacterium soli</name>
    <dbReference type="NCBI Taxonomy" id="553447"/>
    <lineage>
        <taxon>Bacteria</taxon>
        <taxon>Pseudomonadati</taxon>
        <taxon>Pseudomonadota</taxon>
        <taxon>Alphaproteobacteria</taxon>
        <taxon>Hyphomicrobiales</taxon>
        <taxon>Methylobacteriaceae</taxon>
        <taxon>Methylobacterium</taxon>
    </lineage>
</organism>
<sequence length="330" mass="34994">MFEMRRRDFGSLVCGAAIVLPRSLRAQQPARPEIGFLSSRSATVDATLLTAFHKGLAGLGFVEGRDVTIAYRWAEGQYDQLPALAAELVARPVAVLVSTGGTVAARAAKAATQSIPIVFTTAGDPVAAGLVESLARPGGNLTGITASFIEAAAKRMELLHELLPQASTIGFLVNPANPAAISESDEIRVAAGTLGQRIEIVSAMNAREIEVAFDRLKAVRADSLLVAADPFFFARANQLVAVAARQAIPTLYFRREFADAGGLISYGSNFPELFRVVGQYAGQILRGTRPGDLPVQRPSRFKLVINLRTASALGLTIPSILTARADAVIE</sequence>
<dbReference type="Pfam" id="PF04392">
    <property type="entry name" value="ABC_sub_bind"/>
    <property type="match status" value="1"/>
</dbReference>
<dbReference type="Proteomes" id="UP000474159">
    <property type="component" value="Unassembled WGS sequence"/>
</dbReference>
<dbReference type="CDD" id="cd06325">
    <property type="entry name" value="PBP1_ABC_unchar_transporter"/>
    <property type="match status" value="1"/>
</dbReference>
<name>A0A6L3SRI8_9HYPH</name>
<dbReference type="InterPro" id="IPR007487">
    <property type="entry name" value="ABC_transpt-TYRBP-like"/>
</dbReference>
<dbReference type="EMBL" id="VZZK01000035">
    <property type="protein sequence ID" value="KAB1074995.1"/>
    <property type="molecule type" value="Genomic_DNA"/>
</dbReference>
<dbReference type="AlphaFoldDB" id="A0A6L3SRI8"/>
<reference evidence="1 2" key="1">
    <citation type="submission" date="2019-09" db="EMBL/GenBank/DDBJ databases">
        <title>YIM 48816 draft genome.</title>
        <authorList>
            <person name="Jiang L."/>
        </authorList>
    </citation>
    <scope>NUCLEOTIDE SEQUENCE [LARGE SCALE GENOMIC DNA]</scope>
    <source>
        <strain evidence="1 2">YIM 48816</strain>
    </source>
</reference>
<evidence type="ECO:0000313" key="2">
    <source>
        <dbReference type="Proteomes" id="UP000474159"/>
    </source>
</evidence>